<dbReference type="Proteomes" id="UP000031572">
    <property type="component" value="Unassembled WGS sequence"/>
</dbReference>
<evidence type="ECO:0000313" key="3">
    <source>
        <dbReference type="EMBL" id="KIF80093.1"/>
    </source>
</evidence>
<dbReference type="AlphaFoldDB" id="A0A0C1XZ93"/>
<feature type="domain" description="UspA" evidence="2">
    <location>
        <begin position="156"/>
        <end position="279"/>
    </location>
</feature>
<dbReference type="InterPro" id="IPR006016">
    <property type="entry name" value="UspA"/>
</dbReference>
<dbReference type="OrthoDB" id="9804721at2"/>
<evidence type="ECO:0000313" key="4">
    <source>
        <dbReference type="Proteomes" id="UP000031572"/>
    </source>
</evidence>
<dbReference type="RefSeq" id="WP_040039005.1">
    <property type="nucleotide sequence ID" value="NZ_JWJG01000028.1"/>
</dbReference>
<comment type="caution">
    <text evidence="3">The sequence shown here is derived from an EMBL/GenBank/DDBJ whole genome shotgun (WGS) entry which is preliminary data.</text>
</comment>
<dbReference type="STRING" id="709839.TSA66_03575"/>
<name>A0A0C1XZ93_9BURK</name>
<dbReference type="SUPFAM" id="SSF52402">
    <property type="entry name" value="Adenine nucleotide alpha hydrolases-like"/>
    <property type="match status" value="2"/>
</dbReference>
<sequence>MSYRIVAVHVNESRHLIERVNLAAQVARDANAHLVGVACSGPADNYYMADLLGAGAAGLSIYRDFMQEQCATNLASFEAAADKAGVPFFEKRVIEDEAGIALCLQARYSDLLVVGQPDPDEAPPAQRADMVEYVLMHSGRPLLLVPYAWKASAIGKTVMVAWDGSLEAAHAVSAALPLLRNARLVQVTVFNPEVGPNAHGEEPGADIALYLERHGIEVEVSRQHVGHQIDIGNAMLSHAADIGADLIVMGGYGHARFREVLLGGVTQTILRSMTVPVLMSH</sequence>
<organism evidence="3 4">
    <name type="scientific">Noviherbaspirillum autotrophicum</name>
    <dbReference type="NCBI Taxonomy" id="709839"/>
    <lineage>
        <taxon>Bacteria</taxon>
        <taxon>Pseudomonadati</taxon>
        <taxon>Pseudomonadota</taxon>
        <taxon>Betaproteobacteria</taxon>
        <taxon>Burkholderiales</taxon>
        <taxon>Oxalobacteraceae</taxon>
        <taxon>Noviherbaspirillum</taxon>
    </lineage>
</organism>
<dbReference type="InterPro" id="IPR006015">
    <property type="entry name" value="Universal_stress_UspA"/>
</dbReference>
<keyword evidence="4" id="KW-1185">Reference proteome</keyword>
<evidence type="ECO:0000256" key="1">
    <source>
        <dbReference type="ARBA" id="ARBA00008791"/>
    </source>
</evidence>
<proteinExistence type="inferred from homology"/>
<protein>
    <submittedName>
        <fullName evidence="3">Universal stress protein</fullName>
    </submittedName>
</protein>
<dbReference type="Pfam" id="PF00582">
    <property type="entry name" value="Usp"/>
    <property type="match status" value="1"/>
</dbReference>
<dbReference type="Gene3D" id="3.40.50.12370">
    <property type="match status" value="1"/>
</dbReference>
<dbReference type="CDD" id="cd00293">
    <property type="entry name" value="USP-like"/>
    <property type="match status" value="1"/>
</dbReference>
<dbReference type="PRINTS" id="PR01438">
    <property type="entry name" value="UNVRSLSTRESS"/>
</dbReference>
<dbReference type="PANTHER" id="PTHR46268:SF15">
    <property type="entry name" value="UNIVERSAL STRESS PROTEIN HP_0031"/>
    <property type="match status" value="1"/>
</dbReference>
<accession>A0A0C1XZ93</accession>
<comment type="similarity">
    <text evidence="1">Belongs to the universal stress protein A family.</text>
</comment>
<dbReference type="PANTHER" id="PTHR46268">
    <property type="entry name" value="STRESS RESPONSE PROTEIN NHAX"/>
    <property type="match status" value="1"/>
</dbReference>
<reference evidence="3 4" key="1">
    <citation type="submission" date="2014-12" db="EMBL/GenBank/DDBJ databases">
        <title>Denitrispirillum autotrophicum gen. nov., sp. nov., Denitrifying, Facultatively Autotrophic Bacteria Isolated from Rice Paddy Soil.</title>
        <authorList>
            <person name="Ishii S."/>
            <person name="Ashida N."/>
            <person name="Ohno H."/>
            <person name="Otsuka S."/>
            <person name="Yokota A."/>
            <person name="Senoo K."/>
        </authorList>
    </citation>
    <scope>NUCLEOTIDE SEQUENCE [LARGE SCALE GENOMIC DNA]</scope>
    <source>
        <strain evidence="3 4">TSA66</strain>
    </source>
</reference>
<evidence type="ECO:0000259" key="2">
    <source>
        <dbReference type="Pfam" id="PF00582"/>
    </source>
</evidence>
<gene>
    <name evidence="3" type="ORF">TSA66_03575</name>
</gene>
<dbReference type="EMBL" id="JWJG01000028">
    <property type="protein sequence ID" value="KIF80093.1"/>
    <property type="molecule type" value="Genomic_DNA"/>
</dbReference>